<evidence type="ECO:0000313" key="2">
    <source>
        <dbReference type="EMBL" id="GGH89650.1"/>
    </source>
</evidence>
<reference evidence="3" key="1">
    <citation type="journal article" date="2019" name="Int. J. Syst. Evol. Microbiol.">
        <title>The Global Catalogue of Microorganisms (GCM) 10K type strain sequencing project: providing services to taxonomists for standard genome sequencing and annotation.</title>
        <authorList>
            <consortium name="The Broad Institute Genomics Platform"/>
            <consortium name="The Broad Institute Genome Sequencing Center for Infectious Disease"/>
            <person name="Wu L."/>
            <person name="Ma J."/>
        </authorList>
    </citation>
    <scope>NUCLEOTIDE SEQUENCE [LARGE SCALE GENOMIC DNA]</scope>
    <source>
        <strain evidence="3">CCM 8778</strain>
    </source>
</reference>
<dbReference type="Gene3D" id="1.10.3210.10">
    <property type="entry name" value="Hypothetical protein af1432"/>
    <property type="match status" value="1"/>
</dbReference>
<dbReference type="Proteomes" id="UP000655550">
    <property type="component" value="Unassembled WGS sequence"/>
</dbReference>
<feature type="domain" description="HDOD" evidence="1">
    <location>
        <begin position="23"/>
        <end position="214"/>
    </location>
</feature>
<evidence type="ECO:0000259" key="1">
    <source>
        <dbReference type="PROSITE" id="PS51833"/>
    </source>
</evidence>
<dbReference type="EMBL" id="BMDE01000002">
    <property type="protein sequence ID" value="GGH89650.1"/>
    <property type="molecule type" value="Genomic_DNA"/>
</dbReference>
<proteinExistence type="predicted"/>
<name>A0ABQ2ABT7_9PSED</name>
<evidence type="ECO:0000313" key="3">
    <source>
        <dbReference type="Proteomes" id="UP000655550"/>
    </source>
</evidence>
<comment type="caution">
    <text evidence="2">The sequence shown here is derived from an EMBL/GenBank/DDBJ whole genome shotgun (WGS) entry which is preliminary data.</text>
</comment>
<dbReference type="InterPro" id="IPR013976">
    <property type="entry name" value="HDOD"/>
</dbReference>
<dbReference type="Pfam" id="PF08668">
    <property type="entry name" value="HDOD"/>
    <property type="match status" value="1"/>
</dbReference>
<protein>
    <submittedName>
        <fullName evidence="2">HDOD domain-containing protein</fullName>
    </submittedName>
</protein>
<accession>A0ABQ2ABT7</accession>
<gene>
    <name evidence="2" type="ORF">GCM10007363_05270</name>
</gene>
<sequence length="513" mass="57805">MTSAPPLPRSIEGWIKHLDPVRLPIAREQHLRISRALADSRLSLRDIALQMQDCPAIALSLLREANRPRSPLHSPAESLEVALTRLGIGRCEQLLGQLPQAESSRIPPPLRQLELISLHAMQQANGLFAHRLARLWQEVHWGSLLFLAPLWPLLAAHPTLFLAWEQRVLAAGEPARQVEQELLGVPLLQLCQALVEHWRLPQWIIDGYRLLNSDKRLLVKALHIARDQAHPLQQQHQLDADPALRRWLGQPAHSLLLANGLAVAAHHNWSTPHSLRWQRLAGLYLQQPLELLQQQVHQHAVSSARLHAQADLWHPAEALLWPWDCQRLHVVRKDSHAQATAPVASSRLHEDWKPLCTELLKQPSPFDNLLQLTSHACRALRACGLQRILLLLADRQHTRLVAQQSSGLSGLKSGFSLDPASSQILKRLLQKPAQLRLEPANQAQYSALLPGNLKALFPSEHLLLRSLASQERVVMLLVCDQQGIPFSSEQLHAFGKTVQCIERALDNFSRRAR</sequence>
<keyword evidence="3" id="KW-1185">Reference proteome</keyword>
<dbReference type="SUPFAM" id="SSF109604">
    <property type="entry name" value="HD-domain/PDEase-like"/>
    <property type="match status" value="1"/>
</dbReference>
<dbReference type="RefSeq" id="WP_093984953.1">
    <property type="nucleotide sequence ID" value="NZ_BMDE01000002.1"/>
</dbReference>
<dbReference type="PROSITE" id="PS51833">
    <property type="entry name" value="HDOD"/>
    <property type="match status" value="1"/>
</dbReference>
<organism evidence="2 3">
    <name type="scientific">Pseudomonas fluvialis</name>
    <dbReference type="NCBI Taxonomy" id="1793966"/>
    <lineage>
        <taxon>Bacteria</taxon>
        <taxon>Pseudomonadati</taxon>
        <taxon>Pseudomonadota</taxon>
        <taxon>Gammaproteobacteria</taxon>
        <taxon>Pseudomonadales</taxon>
        <taxon>Pseudomonadaceae</taxon>
        <taxon>Pseudomonas</taxon>
    </lineage>
</organism>